<feature type="domain" description="Carbohydrate kinase PfkB" evidence="8">
    <location>
        <begin position="22"/>
        <end position="312"/>
    </location>
</feature>
<dbReference type="GO" id="GO:0006000">
    <property type="term" value="P:fructose metabolic process"/>
    <property type="evidence" value="ECO:0007669"/>
    <property type="project" value="UniProtKB-ARBA"/>
</dbReference>
<name>A0A9W6FP61_9MICO</name>
<dbReference type="AlphaFoldDB" id="A0A9W6FP61"/>
<evidence type="ECO:0000256" key="3">
    <source>
        <dbReference type="ARBA" id="ARBA00022741"/>
    </source>
</evidence>
<dbReference type="Pfam" id="PF00294">
    <property type="entry name" value="PfkB"/>
    <property type="match status" value="1"/>
</dbReference>
<evidence type="ECO:0000256" key="5">
    <source>
        <dbReference type="ARBA" id="ARBA00022840"/>
    </source>
</evidence>
<evidence type="ECO:0000256" key="7">
    <source>
        <dbReference type="SAM" id="MobiDB-lite"/>
    </source>
</evidence>
<dbReference type="PANTHER" id="PTHR43085:SF1">
    <property type="entry name" value="PSEUDOURIDINE KINASE-RELATED"/>
    <property type="match status" value="1"/>
</dbReference>
<keyword evidence="10" id="KW-1185">Reference proteome</keyword>
<dbReference type="Proteomes" id="UP001144396">
    <property type="component" value="Unassembled WGS sequence"/>
</dbReference>
<keyword evidence="3" id="KW-0547">Nucleotide-binding</keyword>
<dbReference type="Gene3D" id="3.40.1190.20">
    <property type="match status" value="1"/>
</dbReference>
<dbReference type="PROSITE" id="PS00584">
    <property type="entry name" value="PFKB_KINASES_2"/>
    <property type="match status" value="1"/>
</dbReference>
<organism evidence="9 10">
    <name type="scientific">Agromyces rhizosphaerae</name>
    <dbReference type="NCBI Taxonomy" id="88374"/>
    <lineage>
        <taxon>Bacteria</taxon>
        <taxon>Bacillati</taxon>
        <taxon>Actinomycetota</taxon>
        <taxon>Actinomycetes</taxon>
        <taxon>Micrococcales</taxon>
        <taxon>Microbacteriaceae</taxon>
        <taxon>Agromyces</taxon>
    </lineage>
</organism>
<reference evidence="9" key="1">
    <citation type="submission" date="2022-12" db="EMBL/GenBank/DDBJ databases">
        <title>Reference genome sequencing for broad-spectrum identification of bacterial and archaeal isolates by mass spectrometry.</title>
        <authorList>
            <person name="Sekiguchi Y."/>
            <person name="Tourlousse D.M."/>
        </authorList>
    </citation>
    <scope>NUCLEOTIDE SEQUENCE</scope>
    <source>
        <strain evidence="9">14</strain>
    </source>
</reference>
<dbReference type="InterPro" id="IPR002173">
    <property type="entry name" value="Carboh/pur_kinase_PfkB_CS"/>
</dbReference>
<evidence type="ECO:0000313" key="10">
    <source>
        <dbReference type="Proteomes" id="UP001144396"/>
    </source>
</evidence>
<dbReference type="GO" id="GO:0005524">
    <property type="term" value="F:ATP binding"/>
    <property type="evidence" value="ECO:0007669"/>
    <property type="project" value="UniProtKB-KW"/>
</dbReference>
<dbReference type="PANTHER" id="PTHR43085">
    <property type="entry name" value="HEXOKINASE FAMILY MEMBER"/>
    <property type="match status" value="1"/>
</dbReference>
<dbReference type="InterPro" id="IPR029056">
    <property type="entry name" value="Ribokinase-like"/>
</dbReference>
<proteinExistence type="inferred from homology"/>
<gene>
    <name evidence="9" type="ORF">ARHIZOSPH14_13770</name>
</gene>
<evidence type="ECO:0000256" key="6">
    <source>
        <dbReference type="RuleBase" id="RU003704"/>
    </source>
</evidence>
<evidence type="ECO:0000313" key="9">
    <source>
        <dbReference type="EMBL" id="GLI27135.1"/>
    </source>
</evidence>
<keyword evidence="4 6" id="KW-0418">Kinase</keyword>
<sequence>MDTQYEVAPGSGSASIHPDGADILVVGEALVDVVTRADGSVDESPGGSPANVAVTLGRLGRAPRLLCSLGDDASGTTVREWLGSSQVRQIGGVATRTSTATATLDRAGAARYGFDLCWEADFRAAGEPDLVHVGSIAAVLPPSAPDVARLVDRCRGRALVSVDPNIRPALVDEPVGVRARVESLIARADVVKASDDDMRWLHPGETPAEVARGWAAAGPALVVVTLGRDGAIAVFDDTELRIEGVPVDVVDTVGAGDTFMGALLDALVEAGAVGSDARGVLERLDASMVCAALERAARAAAITVGRAGADPPTRLELDGPAPCPGRSGGA</sequence>
<feature type="region of interest" description="Disordered" evidence="7">
    <location>
        <begin position="309"/>
        <end position="330"/>
    </location>
</feature>
<evidence type="ECO:0000256" key="4">
    <source>
        <dbReference type="ARBA" id="ARBA00022777"/>
    </source>
</evidence>
<dbReference type="EMBL" id="BSDP01000001">
    <property type="protein sequence ID" value="GLI27135.1"/>
    <property type="molecule type" value="Genomic_DNA"/>
</dbReference>
<keyword evidence="5" id="KW-0067">ATP-binding</keyword>
<dbReference type="InterPro" id="IPR050306">
    <property type="entry name" value="PfkB_Carbo_kinase"/>
</dbReference>
<dbReference type="SUPFAM" id="SSF53613">
    <property type="entry name" value="Ribokinase-like"/>
    <property type="match status" value="1"/>
</dbReference>
<comment type="similarity">
    <text evidence="1 6">Belongs to the carbohydrate kinase PfkB family.</text>
</comment>
<evidence type="ECO:0000259" key="8">
    <source>
        <dbReference type="Pfam" id="PF00294"/>
    </source>
</evidence>
<dbReference type="PROSITE" id="PS00583">
    <property type="entry name" value="PFKB_KINASES_1"/>
    <property type="match status" value="1"/>
</dbReference>
<dbReference type="InterPro" id="IPR002139">
    <property type="entry name" value="Ribo/fructo_kinase"/>
</dbReference>
<evidence type="ECO:0000256" key="2">
    <source>
        <dbReference type="ARBA" id="ARBA00022679"/>
    </source>
</evidence>
<dbReference type="InterPro" id="IPR011611">
    <property type="entry name" value="PfkB_dom"/>
</dbReference>
<keyword evidence="2 6" id="KW-0808">Transferase</keyword>
<protein>
    <submittedName>
        <fullName evidence="9">Ribokinase</fullName>
    </submittedName>
</protein>
<accession>A0A9W6FP61</accession>
<dbReference type="PRINTS" id="PR00990">
    <property type="entry name" value="RIBOKINASE"/>
</dbReference>
<evidence type="ECO:0000256" key="1">
    <source>
        <dbReference type="ARBA" id="ARBA00010688"/>
    </source>
</evidence>
<dbReference type="GO" id="GO:0008865">
    <property type="term" value="F:fructokinase activity"/>
    <property type="evidence" value="ECO:0007669"/>
    <property type="project" value="UniProtKB-ARBA"/>
</dbReference>
<comment type="caution">
    <text evidence="9">The sequence shown here is derived from an EMBL/GenBank/DDBJ whole genome shotgun (WGS) entry which is preliminary data.</text>
</comment>